<dbReference type="EMBL" id="KN847531">
    <property type="protein sequence ID" value="KIW08142.1"/>
    <property type="molecule type" value="Genomic_DNA"/>
</dbReference>
<dbReference type="VEuPathDB" id="FungiDB:PV09_01074"/>
<keyword evidence="3" id="KW-1185">Reference proteome</keyword>
<feature type="compositionally biased region" description="Polar residues" evidence="1">
    <location>
        <begin position="353"/>
        <end position="373"/>
    </location>
</feature>
<feature type="region of interest" description="Disordered" evidence="1">
    <location>
        <begin position="1"/>
        <end position="81"/>
    </location>
</feature>
<feature type="region of interest" description="Disordered" evidence="1">
    <location>
        <begin position="343"/>
        <end position="480"/>
    </location>
</feature>
<dbReference type="GeneID" id="27309047"/>
<gene>
    <name evidence="2" type="ORF">PV09_01074</name>
</gene>
<evidence type="ECO:0000313" key="2">
    <source>
        <dbReference type="EMBL" id="KIW08142.1"/>
    </source>
</evidence>
<feature type="compositionally biased region" description="Polar residues" evidence="1">
    <location>
        <begin position="114"/>
        <end position="130"/>
    </location>
</feature>
<protein>
    <submittedName>
        <fullName evidence="2">Uncharacterized protein</fullName>
    </submittedName>
</protein>
<evidence type="ECO:0000256" key="1">
    <source>
        <dbReference type="SAM" id="MobiDB-lite"/>
    </source>
</evidence>
<evidence type="ECO:0000313" key="3">
    <source>
        <dbReference type="Proteomes" id="UP000053259"/>
    </source>
</evidence>
<feature type="region of interest" description="Disordered" evidence="1">
    <location>
        <begin position="298"/>
        <end position="325"/>
    </location>
</feature>
<feature type="region of interest" description="Disordered" evidence="1">
    <location>
        <begin position="111"/>
        <end position="184"/>
    </location>
</feature>
<dbReference type="RefSeq" id="XP_016218011.1">
    <property type="nucleotide sequence ID" value="XM_016353916.1"/>
</dbReference>
<proteinExistence type="predicted"/>
<dbReference type="HOGENOM" id="CLU_553432_0_0_1"/>
<sequence length="493" mass="53954">MAPKSSSTVTSSKPDVENSQGPSTRITRSSSKLPKNVLGRGASAFPTPADTTRQSTAQPRSTRSKKRTISDSQEDVNPGAMVDFVPVTKKTRTVEPLAPPRMKKAAIGVKRNNTKIANAEESNQETTQDLTAKAASENHGKSRATPSLSSLKRKASADIPIQSIEASASGSAATRRSTRSSKRVKTETVAATIITTAATDPHKAKAILKAAPKAIKSTSKSKSKAKVEEEIDFNMEHVATRFPPQPVINVTHVRTQAFQTMLEYEYRKNRDHSGHRSNVTLMEALVRKSKAAFAPDVYLPPPPVREPPRLLPPAPAPEELKKSTLKPISGAITTLTAVDQSNILESSRRTRNPKQVVNKLSSSTTQHAANSVANEVVGPSSATRTGGQQPTKKQRKRKERAAAATTQTNNVEEEEPEEPWPAHPPLCSRTPSPYPGEEREPKPEQDEDPDDLYAPSILTTIPGPDGNRYREFRRTNPETEKEEVYWIRVPERK</sequence>
<organism evidence="2 3">
    <name type="scientific">Verruconis gallopava</name>
    <dbReference type="NCBI Taxonomy" id="253628"/>
    <lineage>
        <taxon>Eukaryota</taxon>
        <taxon>Fungi</taxon>
        <taxon>Dikarya</taxon>
        <taxon>Ascomycota</taxon>
        <taxon>Pezizomycotina</taxon>
        <taxon>Dothideomycetes</taxon>
        <taxon>Pleosporomycetidae</taxon>
        <taxon>Venturiales</taxon>
        <taxon>Sympoventuriaceae</taxon>
        <taxon>Verruconis</taxon>
    </lineage>
</organism>
<feature type="compositionally biased region" description="Polar residues" evidence="1">
    <location>
        <begin position="49"/>
        <end position="61"/>
    </location>
</feature>
<feature type="compositionally biased region" description="Pro residues" evidence="1">
    <location>
        <begin position="298"/>
        <end position="316"/>
    </location>
</feature>
<accession>A0A0D1Z583</accession>
<feature type="compositionally biased region" description="Low complexity" evidence="1">
    <location>
        <begin position="1"/>
        <end position="13"/>
    </location>
</feature>
<feature type="compositionally biased region" description="Low complexity" evidence="1">
    <location>
        <begin position="165"/>
        <end position="175"/>
    </location>
</feature>
<feature type="compositionally biased region" description="Basic and acidic residues" evidence="1">
    <location>
        <begin position="467"/>
        <end position="480"/>
    </location>
</feature>
<reference evidence="2 3" key="1">
    <citation type="submission" date="2015-01" db="EMBL/GenBank/DDBJ databases">
        <title>The Genome Sequence of Ochroconis gallopava CBS43764.</title>
        <authorList>
            <consortium name="The Broad Institute Genomics Platform"/>
            <person name="Cuomo C."/>
            <person name="de Hoog S."/>
            <person name="Gorbushina A."/>
            <person name="Stielow B."/>
            <person name="Teixiera M."/>
            <person name="Abouelleil A."/>
            <person name="Chapman S.B."/>
            <person name="Priest M."/>
            <person name="Young S.K."/>
            <person name="Wortman J."/>
            <person name="Nusbaum C."/>
            <person name="Birren B."/>
        </authorList>
    </citation>
    <scope>NUCLEOTIDE SEQUENCE [LARGE SCALE GENOMIC DNA]</scope>
    <source>
        <strain evidence="2 3">CBS 43764</strain>
    </source>
</reference>
<name>A0A0D1Z583_9PEZI</name>
<dbReference type="Proteomes" id="UP000053259">
    <property type="component" value="Unassembled WGS sequence"/>
</dbReference>
<feature type="compositionally biased region" description="Polar residues" evidence="1">
    <location>
        <begin position="380"/>
        <end position="390"/>
    </location>
</feature>
<dbReference type="InParanoid" id="A0A0D1Z583"/>
<dbReference type="AlphaFoldDB" id="A0A0D1Z583"/>
<feature type="compositionally biased region" description="Polar residues" evidence="1">
    <location>
        <begin position="17"/>
        <end position="33"/>
    </location>
</feature>